<comment type="caution">
    <text evidence="1">The sequence shown here is derived from an EMBL/GenBank/DDBJ whole genome shotgun (WGS) entry which is preliminary data.</text>
</comment>
<organism evidence="1 2">
    <name type="scientific">Jutongia huaianensis</name>
    <dbReference type="NCBI Taxonomy" id="2763668"/>
    <lineage>
        <taxon>Bacteria</taxon>
        <taxon>Bacillati</taxon>
        <taxon>Bacillota</taxon>
        <taxon>Clostridia</taxon>
        <taxon>Lachnospirales</taxon>
        <taxon>Lachnospiraceae</taxon>
        <taxon>Jutongia</taxon>
    </lineage>
</organism>
<evidence type="ECO:0000313" key="1">
    <source>
        <dbReference type="EMBL" id="MBC8562939.1"/>
    </source>
</evidence>
<accession>A0ABR7N2T1</accession>
<dbReference type="Proteomes" id="UP000606193">
    <property type="component" value="Unassembled WGS sequence"/>
</dbReference>
<keyword evidence="2" id="KW-1185">Reference proteome</keyword>
<protein>
    <submittedName>
        <fullName evidence="1">Cyclic lactone autoinducer peptide</fullName>
    </submittedName>
</protein>
<dbReference type="EMBL" id="JACRSX010000014">
    <property type="protein sequence ID" value="MBC8562939.1"/>
    <property type="molecule type" value="Genomic_DNA"/>
</dbReference>
<evidence type="ECO:0000313" key="2">
    <source>
        <dbReference type="Proteomes" id="UP000606193"/>
    </source>
</evidence>
<dbReference type="InterPro" id="IPR009229">
    <property type="entry name" value="AgrD"/>
</dbReference>
<gene>
    <name evidence="1" type="ORF">H8704_09935</name>
</gene>
<proteinExistence type="predicted"/>
<sequence>MKKIRKIGILNGLALLTVLVNANQACVWFYHQPEFPEKAEKFKKNL</sequence>
<reference evidence="1 2" key="1">
    <citation type="submission" date="2020-08" db="EMBL/GenBank/DDBJ databases">
        <title>Genome public.</title>
        <authorList>
            <person name="Liu C."/>
            <person name="Sun Q."/>
        </authorList>
    </citation>
    <scope>NUCLEOTIDE SEQUENCE [LARGE SCALE GENOMIC DNA]</scope>
    <source>
        <strain evidence="1 2">NSJ-37</strain>
    </source>
</reference>
<dbReference type="NCBIfam" id="TIGR04223">
    <property type="entry name" value="quorum_AgrD"/>
    <property type="match status" value="1"/>
</dbReference>
<name>A0ABR7N2T1_9FIRM</name>